<feature type="transmembrane region" description="Helical" evidence="2">
    <location>
        <begin position="71"/>
        <end position="100"/>
    </location>
</feature>
<dbReference type="PANTHER" id="PTHR40040:SF1">
    <property type="entry name" value="MEMBRANE PROTEIN"/>
    <property type="match status" value="1"/>
</dbReference>
<reference evidence="3" key="1">
    <citation type="submission" date="2021-03" db="EMBL/GenBank/DDBJ databases">
        <title>Antimicrobial resistance genes in bacteria isolated from Japanese honey, and their potential for conferring macrolide and lincosamide resistance in the American foulbrood pathogen Paenibacillus larvae.</title>
        <authorList>
            <person name="Okamoto M."/>
            <person name="Kumagai M."/>
            <person name="Kanamori H."/>
            <person name="Takamatsu D."/>
        </authorList>
    </citation>
    <scope>NUCLEOTIDE SEQUENCE</scope>
    <source>
        <strain evidence="3">J2TS6</strain>
    </source>
</reference>
<evidence type="ECO:0000256" key="2">
    <source>
        <dbReference type="SAM" id="Phobius"/>
    </source>
</evidence>
<name>A0A919XE47_9BACL</name>
<feature type="compositionally biased region" description="Basic and acidic residues" evidence="1">
    <location>
        <begin position="1"/>
        <end position="38"/>
    </location>
</feature>
<keyword evidence="4" id="KW-1185">Reference proteome</keyword>
<evidence type="ECO:0000256" key="1">
    <source>
        <dbReference type="SAM" id="MobiDB-lite"/>
    </source>
</evidence>
<sequence length="130" mass="14706">MDDLREHEEQEQPKEEREYEPKRERTDYPRRDNHREEYAAEVAPPKSARYEIDEDAGDAGQEETWGRTAGYISVACGVVSLFLWSIVLGPIAAATGFYAYSKGKKAWGAWGMGLGILATVSYFILIPFAR</sequence>
<dbReference type="RefSeq" id="WP_160044622.1">
    <property type="nucleotide sequence ID" value="NZ_BORQ01000002.1"/>
</dbReference>
<dbReference type="AlphaFoldDB" id="A0A919XE47"/>
<keyword evidence="2" id="KW-0812">Transmembrane</keyword>
<feature type="region of interest" description="Disordered" evidence="1">
    <location>
        <begin position="1"/>
        <end position="40"/>
    </location>
</feature>
<evidence type="ECO:0000313" key="3">
    <source>
        <dbReference type="EMBL" id="GIO30511.1"/>
    </source>
</evidence>
<organism evidence="3 4">
    <name type="scientific">Paenibacillus albilobatus</name>
    <dbReference type="NCBI Taxonomy" id="2716884"/>
    <lineage>
        <taxon>Bacteria</taxon>
        <taxon>Bacillati</taxon>
        <taxon>Bacillota</taxon>
        <taxon>Bacilli</taxon>
        <taxon>Bacillales</taxon>
        <taxon>Paenibacillaceae</taxon>
        <taxon>Paenibacillus</taxon>
    </lineage>
</organism>
<keyword evidence="2" id="KW-0472">Membrane</keyword>
<keyword evidence="2" id="KW-1133">Transmembrane helix</keyword>
<protein>
    <recommendedName>
        <fullName evidence="5">DUF4190 domain-containing protein</fullName>
    </recommendedName>
</protein>
<dbReference type="InterPro" id="IPR055338">
    <property type="entry name" value="YqfX-like"/>
</dbReference>
<proteinExistence type="predicted"/>
<gene>
    <name evidence="3" type="ORF">J2TS6_16520</name>
</gene>
<evidence type="ECO:0000313" key="4">
    <source>
        <dbReference type="Proteomes" id="UP000679779"/>
    </source>
</evidence>
<accession>A0A919XE47</accession>
<dbReference type="Proteomes" id="UP000679779">
    <property type="component" value="Unassembled WGS sequence"/>
</dbReference>
<dbReference type="EMBL" id="BORQ01000002">
    <property type="protein sequence ID" value="GIO30511.1"/>
    <property type="molecule type" value="Genomic_DNA"/>
</dbReference>
<evidence type="ECO:0008006" key="5">
    <source>
        <dbReference type="Google" id="ProtNLM"/>
    </source>
</evidence>
<dbReference type="PANTHER" id="PTHR40040">
    <property type="entry name" value="SMALL HYDROPHOBIC PROTEIN-RELATED"/>
    <property type="match status" value="1"/>
</dbReference>
<comment type="caution">
    <text evidence="3">The sequence shown here is derived from an EMBL/GenBank/DDBJ whole genome shotgun (WGS) entry which is preliminary data.</text>
</comment>
<feature type="transmembrane region" description="Helical" evidence="2">
    <location>
        <begin position="107"/>
        <end position="129"/>
    </location>
</feature>